<evidence type="ECO:0000256" key="1">
    <source>
        <dbReference type="ARBA" id="ARBA00008005"/>
    </source>
</evidence>
<dbReference type="InterPro" id="IPR020287">
    <property type="entry name" value="Tail_sheath_C"/>
</dbReference>
<evidence type="ECO:0000259" key="2">
    <source>
        <dbReference type="Pfam" id="PF04984"/>
    </source>
</evidence>
<name>A0ABV1BIV2_9FIRM</name>
<dbReference type="Pfam" id="PF17482">
    <property type="entry name" value="Phage_sheath_1C"/>
    <property type="match status" value="1"/>
</dbReference>
<proteinExistence type="inferred from homology"/>
<sequence length="357" mass="39898">MGLPAMNITFVARAQNSVKRLDHGSVGMVLKDAKVPSGNPVTIFSSEDIPEELGTDNKNQIALALRGNDTAPQKVVVYVLATAETDYSKAFKYFERKKVDWMCFPSAKKDSQTQKITDWVKAQREARNRVKAVLPETEADTEGIVNYATKIVTADGKSYTAETFCSRIAGLIAGTGSDQSVTFAVLDDVTACENLNRKAVETAIDEGKLVLFDDGEKIKVGRGVTSLTTLTGKQSPWKKIRVVETMDMLNDDIVELVEDNYIGKYQNTYSNKCLLLSAIKTYMDEILVNGLIEDYSIKFDVEKIRKYVIENEKIKKEDAEAMSDEEMQKQYTDEKVYFKATVTISDVMEDIYLNITA</sequence>
<accession>A0ABV1BIV2</accession>
<dbReference type="RefSeq" id="WP_349057720.1">
    <property type="nucleotide sequence ID" value="NZ_JBBMEJ010000056.1"/>
</dbReference>
<dbReference type="Gene3D" id="3.40.50.11790">
    <property type="match status" value="1"/>
</dbReference>
<comment type="similarity">
    <text evidence="1">Belongs to the myoviridae tail sheath protein family.</text>
</comment>
<feature type="domain" description="Tail sheath protein C-terminal" evidence="3">
    <location>
        <begin position="233"/>
        <end position="356"/>
    </location>
</feature>
<gene>
    <name evidence="4" type="ORF">WMO28_16885</name>
</gene>
<evidence type="ECO:0000259" key="3">
    <source>
        <dbReference type="Pfam" id="PF17482"/>
    </source>
</evidence>
<dbReference type="Gene3D" id="3.30.1370.220">
    <property type="match status" value="1"/>
</dbReference>
<organism evidence="4 5">
    <name type="scientific">Blautia aquisgranensis</name>
    <dbReference type="NCBI Taxonomy" id="3133153"/>
    <lineage>
        <taxon>Bacteria</taxon>
        <taxon>Bacillati</taxon>
        <taxon>Bacillota</taxon>
        <taxon>Clostridia</taxon>
        <taxon>Lachnospirales</taxon>
        <taxon>Lachnospiraceae</taxon>
        <taxon>Blautia</taxon>
    </lineage>
</organism>
<keyword evidence="5" id="KW-1185">Reference proteome</keyword>
<dbReference type="EMBL" id="JBBMEJ010000056">
    <property type="protein sequence ID" value="MEQ2372555.1"/>
    <property type="molecule type" value="Genomic_DNA"/>
</dbReference>
<feature type="domain" description="Tail sheath protein subtilisin-like" evidence="2">
    <location>
        <begin position="85"/>
        <end position="226"/>
    </location>
</feature>
<evidence type="ECO:0000313" key="5">
    <source>
        <dbReference type="Proteomes" id="UP001473063"/>
    </source>
</evidence>
<dbReference type="Proteomes" id="UP001473063">
    <property type="component" value="Unassembled WGS sequence"/>
</dbReference>
<dbReference type="Pfam" id="PF04984">
    <property type="entry name" value="Phage_sheath_1"/>
    <property type="match status" value="1"/>
</dbReference>
<evidence type="ECO:0000313" key="4">
    <source>
        <dbReference type="EMBL" id="MEQ2372555.1"/>
    </source>
</evidence>
<reference evidence="4 5" key="1">
    <citation type="submission" date="2024-03" db="EMBL/GenBank/DDBJ databases">
        <title>Human intestinal bacterial collection.</title>
        <authorList>
            <person name="Pauvert C."/>
            <person name="Hitch T.C.A."/>
            <person name="Clavel T."/>
        </authorList>
    </citation>
    <scope>NUCLEOTIDE SEQUENCE [LARGE SCALE GENOMIC DNA]</scope>
    <source>
        <strain evidence="4 5">CLA-JM-H16</strain>
    </source>
</reference>
<protein>
    <submittedName>
        <fullName evidence="4">Phage tail sheath subtilisin-like domain-containing protein</fullName>
    </submittedName>
</protein>
<dbReference type="InterPro" id="IPR035089">
    <property type="entry name" value="Phage_sheath_subtilisin"/>
</dbReference>
<comment type="caution">
    <text evidence="4">The sequence shown here is derived from an EMBL/GenBank/DDBJ whole genome shotgun (WGS) entry which is preliminary data.</text>
</comment>